<dbReference type="RefSeq" id="XP_009157246.1">
    <property type="nucleotide sequence ID" value="XM_009158998.1"/>
</dbReference>
<dbReference type="EMBL" id="JH226133">
    <property type="protein sequence ID" value="EHY56785.1"/>
    <property type="molecule type" value="Genomic_DNA"/>
</dbReference>
<organism evidence="1 2">
    <name type="scientific">Exophiala dermatitidis (strain ATCC 34100 / CBS 525.76 / NIH/UT8656)</name>
    <name type="common">Black yeast</name>
    <name type="synonym">Wangiella dermatitidis</name>
    <dbReference type="NCBI Taxonomy" id="858893"/>
    <lineage>
        <taxon>Eukaryota</taxon>
        <taxon>Fungi</taxon>
        <taxon>Dikarya</taxon>
        <taxon>Ascomycota</taxon>
        <taxon>Pezizomycotina</taxon>
        <taxon>Eurotiomycetes</taxon>
        <taxon>Chaetothyriomycetidae</taxon>
        <taxon>Chaetothyriales</taxon>
        <taxon>Herpotrichiellaceae</taxon>
        <taxon>Exophiala</taxon>
    </lineage>
</organism>
<sequence length="100" mass="11193">MEVGLRVGDGAAALRHAVASTWQAPSTRWQFLQHIASVRGNTRLIIAHYCLPVQKQKTQLSQSSTVDAMVLCRWKKAPGDAPLPHSCMWYTKEKQAHRLA</sequence>
<keyword evidence="2" id="KW-1185">Reference proteome</keyword>
<dbReference type="AlphaFoldDB" id="H6BYS2"/>
<evidence type="ECO:0000313" key="1">
    <source>
        <dbReference type="EMBL" id="EHY56785.1"/>
    </source>
</evidence>
<reference evidence="1" key="1">
    <citation type="submission" date="2011-07" db="EMBL/GenBank/DDBJ databases">
        <title>The Genome Sequence of Exophiala (Wangiella) dermatitidis NIH/UT8656.</title>
        <authorList>
            <consortium name="The Broad Institute Genome Sequencing Platform"/>
            <person name="Cuomo C."/>
            <person name="Wang Z."/>
            <person name="Hunicke-Smith S."/>
            <person name="Szanislo P.J."/>
            <person name="Earl A."/>
            <person name="Young S.K."/>
            <person name="Zeng Q."/>
            <person name="Gargeya S."/>
            <person name="Fitzgerald M."/>
            <person name="Haas B."/>
            <person name="Abouelleil A."/>
            <person name="Alvarado L."/>
            <person name="Arachchi H.M."/>
            <person name="Berlin A."/>
            <person name="Brown A."/>
            <person name="Chapman S.B."/>
            <person name="Chen Z."/>
            <person name="Dunbar C."/>
            <person name="Freedman E."/>
            <person name="Gearin G."/>
            <person name="Gellesch M."/>
            <person name="Goldberg J."/>
            <person name="Griggs A."/>
            <person name="Gujja S."/>
            <person name="Heiman D."/>
            <person name="Howarth C."/>
            <person name="Larson L."/>
            <person name="Lui A."/>
            <person name="MacDonald P.J.P."/>
            <person name="Montmayeur A."/>
            <person name="Murphy C."/>
            <person name="Neiman D."/>
            <person name="Pearson M."/>
            <person name="Priest M."/>
            <person name="Roberts A."/>
            <person name="Saif S."/>
            <person name="Shea T."/>
            <person name="Shenoy N."/>
            <person name="Sisk P."/>
            <person name="Stolte C."/>
            <person name="Sykes S."/>
            <person name="Wortman J."/>
            <person name="Nusbaum C."/>
            <person name="Birren B."/>
        </authorList>
    </citation>
    <scope>NUCLEOTIDE SEQUENCE</scope>
    <source>
        <strain evidence="1">NIH/UT8656</strain>
    </source>
</reference>
<dbReference type="VEuPathDB" id="FungiDB:HMPREF1120_04851"/>
<dbReference type="HOGENOM" id="CLU_2306130_0_0_1"/>
<evidence type="ECO:0000313" key="2">
    <source>
        <dbReference type="Proteomes" id="UP000007304"/>
    </source>
</evidence>
<dbReference type="InParanoid" id="H6BYS2"/>
<dbReference type="GeneID" id="20309490"/>
<accession>H6BYS2</accession>
<protein>
    <submittedName>
        <fullName evidence="1">Uncharacterized protein</fullName>
    </submittedName>
</protein>
<dbReference type="Proteomes" id="UP000007304">
    <property type="component" value="Unassembled WGS sequence"/>
</dbReference>
<name>H6BYS2_EXODN</name>
<proteinExistence type="predicted"/>
<gene>
    <name evidence="1" type="ORF">HMPREF1120_04851</name>
</gene>